<feature type="compositionally biased region" description="Pro residues" evidence="1">
    <location>
        <begin position="349"/>
        <end position="358"/>
    </location>
</feature>
<reference evidence="4" key="1">
    <citation type="journal article" date="2019" name="Int. J. Syst. Evol. Microbiol.">
        <title>The Global Catalogue of Microorganisms (GCM) 10K type strain sequencing project: providing services to taxonomists for standard genome sequencing and annotation.</title>
        <authorList>
            <consortium name="The Broad Institute Genomics Platform"/>
            <consortium name="The Broad Institute Genome Sequencing Center for Infectious Disease"/>
            <person name="Wu L."/>
            <person name="Ma J."/>
        </authorList>
    </citation>
    <scope>NUCLEOTIDE SEQUENCE [LARGE SCALE GENOMIC DNA]</scope>
    <source>
        <strain evidence="4">JCM 12763</strain>
    </source>
</reference>
<keyword evidence="2" id="KW-0812">Transmembrane</keyword>
<gene>
    <name evidence="3" type="ORF">ACFP50_05180</name>
</gene>
<evidence type="ECO:0008006" key="5">
    <source>
        <dbReference type="Google" id="ProtNLM"/>
    </source>
</evidence>
<evidence type="ECO:0000256" key="2">
    <source>
        <dbReference type="SAM" id="Phobius"/>
    </source>
</evidence>
<feature type="transmembrane region" description="Helical" evidence="2">
    <location>
        <begin position="35"/>
        <end position="58"/>
    </location>
</feature>
<accession>A0ABW1LTF2</accession>
<feature type="region of interest" description="Disordered" evidence="1">
    <location>
        <begin position="1"/>
        <end position="27"/>
    </location>
</feature>
<organism evidence="3 4">
    <name type="scientific">Streptomyces pratens</name>
    <dbReference type="NCBI Taxonomy" id="887456"/>
    <lineage>
        <taxon>Bacteria</taxon>
        <taxon>Bacillati</taxon>
        <taxon>Actinomycetota</taxon>
        <taxon>Actinomycetes</taxon>
        <taxon>Kitasatosporales</taxon>
        <taxon>Streptomycetaceae</taxon>
        <taxon>Streptomyces</taxon>
    </lineage>
</organism>
<feature type="region of interest" description="Disordered" evidence="1">
    <location>
        <begin position="307"/>
        <end position="358"/>
    </location>
</feature>
<comment type="caution">
    <text evidence="3">The sequence shown here is derived from an EMBL/GenBank/DDBJ whole genome shotgun (WGS) entry which is preliminary data.</text>
</comment>
<feature type="compositionally biased region" description="Basic and acidic residues" evidence="1">
    <location>
        <begin position="312"/>
        <end position="328"/>
    </location>
</feature>
<feature type="transmembrane region" description="Helical" evidence="2">
    <location>
        <begin position="231"/>
        <end position="251"/>
    </location>
</feature>
<evidence type="ECO:0000256" key="1">
    <source>
        <dbReference type="SAM" id="MobiDB-lite"/>
    </source>
</evidence>
<evidence type="ECO:0000313" key="3">
    <source>
        <dbReference type="EMBL" id="MFC6054876.1"/>
    </source>
</evidence>
<keyword evidence="2" id="KW-0472">Membrane</keyword>
<dbReference type="EMBL" id="JBHSPT010000011">
    <property type="protein sequence ID" value="MFC6054876.1"/>
    <property type="molecule type" value="Genomic_DNA"/>
</dbReference>
<dbReference type="Proteomes" id="UP001596242">
    <property type="component" value="Unassembled WGS sequence"/>
</dbReference>
<sequence length="358" mass="37410">MSPRALAEGVPPHAVSPEPPEPPRRERTPARLRNALSAALVALACLLVPCGTLAAWVVHGLADTGRYVGTMAPLSADPAVRDAVADAVGDGVVQELDAGTARDLFGPFVRDAVRSFTRTEAFDTVWEAGNRAVHDAVLHALRDGRADPGPVTVDLAPVTAEVKRQLVADRMPFAERIPVEHTRVAVVTAKETAGLRTGYRLLDAAAFWLPPAAVVLALAGIAVAVHRRRALTATGLGIALGGGLLAVAVAVGRRLTLADVPEPVHRPAAGVVYDALTATLRTASWMLLALGLTVALACLLTGLRGRGPSRGRGRERGPAVRRAREWRAKSRTVTGAAPPACDEARNGSPQPPVAGPRL</sequence>
<evidence type="ECO:0000313" key="4">
    <source>
        <dbReference type="Proteomes" id="UP001596242"/>
    </source>
</evidence>
<protein>
    <recommendedName>
        <fullName evidence="5">Integral membrane protein</fullName>
    </recommendedName>
</protein>
<feature type="transmembrane region" description="Helical" evidence="2">
    <location>
        <begin position="283"/>
        <end position="303"/>
    </location>
</feature>
<name>A0ABW1LTF2_9ACTN</name>
<keyword evidence="2" id="KW-1133">Transmembrane helix</keyword>
<feature type="transmembrane region" description="Helical" evidence="2">
    <location>
        <begin position="205"/>
        <end position="224"/>
    </location>
</feature>
<keyword evidence="4" id="KW-1185">Reference proteome</keyword>
<proteinExistence type="predicted"/>